<gene>
    <name evidence="1" type="primary">SEC27</name>
    <name evidence="1" type="ORF">EV182_004448</name>
</gene>
<dbReference type="EMBL" id="JAMZIH010006507">
    <property type="protein sequence ID" value="KAJ1673845.1"/>
    <property type="molecule type" value="Genomic_DNA"/>
</dbReference>
<name>A0ACC1HCY8_9FUNG</name>
<evidence type="ECO:0000313" key="2">
    <source>
        <dbReference type="Proteomes" id="UP001145114"/>
    </source>
</evidence>
<accession>A0ACC1HCY8</accession>
<keyword evidence="2" id="KW-1185">Reference proteome</keyword>
<proteinExistence type="predicted"/>
<protein>
    <submittedName>
        <fullName evidence="1">Coatomer subunit beta</fullName>
    </submittedName>
</protein>
<dbReference type="Proteomes" id="UP001145114">
    <property type="component" value="Unassembled WGS sequence"/>
</dbReference>
<sequence>NETSVCLFKNFKERQAPAGSSLSTLNYPAKRLYGGSLLGVHSSSGTLNLYDWESGLIVRRIDVNPKNVYWSDNGEHFTVTTEESYFVLRFNRNAFVAHVQANDGVSDEEGVEDAIEFVTEIQENVKSGHWIGDCFIYTNESDRLSYLVGEQVITISHFDKPMYLLGYVERDNRVYIADKQINIFSYVLPLAVIKYQMAILAGDEEAARAILPDIAESQRPRVARFLEAEGRKELALEVTTDPEQRFDLAIQLKQLDIAYEIAAQEDIEAKWRVVGDCALNSWKFDLAESCLRRAKDLSGLLLLYTSTSNAQGLQDLARMAFEARMYNISFVCYLNLKQTDQCIDVLVASDRFAEAALFARTYAPKRVPELVSKWKAQLDALGKHKAAQALGDPLANPELFPELMHSDSGSPVITSERTSVHELLSQLGETRISSPGTPSSNNGSEAAVFQEAQ</sequence>
<reference evidence="1" key="1">
    <citation type="submission" date="2022-06" db="EMBL/GenBank/DDBJ databases">
        <title>Phylogenomic reconstructions and comparative analyses of Kickxellomycotina fungi.</title>
        <authorList>
            <person name="Reynolds N.K."/>
            <person name="Stajich J.E."/>
            <person name="Barry K."/>
            <person name="Grigoriev I.V."/>
            <person name="Crous P."/>
            <person name="Smith M.E."/>
        </authorList>
    </citation>
    <scope>NUCLEOTIDE SEQUENCE</scope>
    <source>
        <strain evidence="1">RSA 2271</strain>
    </source>
</reference>
<comment type="caution">
    <text evidence="1">The sequence shown here is derived from an EMBL/GenBank/DDBJ whole genome shotgun (WGS) entry which is preliminary data.</text>
</comment>
<evidence type="ECO:0000313" key="1">
    <source>
        <dbReference type="EMBL" id="KAJ1673845.1"/>
    </source>
</evidence>
<feature type="non-terminal residue" evidence="1">
    <location>
        <position position="1"/>
    </location>
</feature>
<organism evidence="1 2">
    <name type="scientific">Spiromyces aspiralis</name>
    <dbReference type="NCBI Taxonomy" id="68401"/>
    <lineage>
        <taxon>Eukaryota</taxon>
        <taxon>Fungi</taxon>
        <taxon>Fungi incertae sedis</taxon>
        <taxon>Zoopagomycota</taxon>
        <taxon>Kickxellomycotina</taxon>
        <taxon>Kickxellomycetes</taxon>
        <taxon>Kickxellales</taxon>
        <taxon>Kickxellaceae</taxon>
        <taxon>Spiromyces</taxon>
    </lineage>
</organism>